<evidence type="ECO:0000313" key="10">
    <source>
        <dbReference type="Proteomes" id="UP001589833"/>
    </source>
</evidence>
<feature type="transmembrane region" description="Helical" evidence="7">
    <location>
        <begin position="62"/>
        <end position="82"/>
    </location>
</feature>
<dbReference type="PANTHER" id="PTHR34582">
    <property type="entry name" value="UPF0702 TRANSMEMBRANE PROTEIN YCAP"/>
    <property type="match status" value="1"/>
</dbReference>
<keyword evidence="3" id="KW-1003">Cell membrane</keyword>
<keyword evidence="5 7" id="KW-1133">Transmembrane helix</keyword>
<evidence type="ECO:0000256" key="1">
    <source>
        <dbReference type="ARBA" id="ARBA00004651"/>
    </source>
</evidence>
<dbReference type="Proteomes" id="UP001589833">
    <property type="component" value="Unassembled WGS sequence"/>
</dbReference>
<evidence type="ECO:0000313" key="9">
    <source>
        <dbReference type="EMBL" id="MFC0562338.1"/>
    </source>
</evidence>
<evidence type="ECO:0000256" key="6">
    <source>
        <dbReference type="ARBA" id="ARBA00023136"/>
    </source>
</evidence>
<evidence type="ECO:0000256" key="4">
    <source>
        <dbReference type="ARBA" id="ARBA00022692"/>
    </source>
</evidence>
<proteinExistence type="inferred from homology"/>
<evidence type="ECO:0000259" key="8">
    <source>
        <dbReference type="Pfam" id="PF04239"/>
    </source>
</evidence>
<comment type="caution">
    <text evidence="9">The sequence shown here is derived from an EMBL/GenBank/DDBJ whole genome shotgun (WGS) entry which is preliminary data.</text>
</comment>
<dbReference type="Pfam" id="PF04239">
    <property type="entry name" value="DUF421"/>
    <property type="match status" value="1"/>
</dbReference>
<sequence length="243" mass="27501">MDLAKELVILFFRIITILPLMLFITLMMGRRSIAELPVFDFLVVLTLGAVVGADLADPNIEHIHTGVAVILIGLFQVLVAKWKIRNRKFGRLITFEPTIVIHNGIFLFKNLKKIRYSIDNILQMLRENDVFNVSDVELAIIEANGQLTVHKKPSKASVTIEDIGLTKSSTDLSYPVIIDGKLYQDVLGKLKLNEEWLNQELSKLGILDIKSVFFASLTEQKQLHVSLKENQMSLVQNLPPIFH</sequence>
<protein>
    <submittedName>
        <fullName evidence="9">DUF421 domain-containing protein</fullName>
    </submittedName>
</protein>
<evidence type="ECO:0000256" key="7">
    <source>
        <dbReference type="SAM" id="Phobius"/>
    </source>
</evidence>
<reference evidence="9 10" key="1">
    <citation type="submission" date="2024-09" db="EMBL/GenBank/DDBJ databases">
        <authorList>
            <person name="Sun Q."/>
            <person name="Mori K."/>
        </authorList>
    </citation>
    <scope>NUCLEOTIDE SEQUENCE [LARGE SCALE GENOMIC DNA]</scope>
    <source>
        <strain evidence="9 10">NCAIM B.02301</strain>
    </source>
</reference>
<dbReference type="Gene3D" id="3.30.240.20">
    <property type="entry name" value="bsu07140 like domains"/>
    <property type="match status" value="2"/>
</dbReference>
<feature type="domain" description="YetF C-terminal" evidence="8">
    <location>
        <begin position="85"/>
        <end position="217"/>
    </location>
</feature>
<organism evidence="9 10">
    <name type="scientific">Halalkalibacter alkalisediminis</name>
    <dbReference type="NCBI Taxonomy" id="935616"/>
    <lineage>
        <taxon>Bacteria</taxon>
        <taxon>Bacillati</taxon>
        <taxon>Bacillota</taxon>
        <taxon>Bacilli</taxon>
        <taxon>Bacillales</taxon>
        <taxon>Bacillaceae</taxon>
        <taxon>Halalkalibacter</taxon>
    </lineage>
</organism>
<dbReference type="InterPro" id="IPR023090">
    <property type="entry name" value="UPF0702_alpha/beta_dom_sf"/>
</dbReference>
<evidence type="ECO:0000256" key="5">
    <source>
        <dbReference type="ARBA" id="ARBA00022989"/>
    </source>
</evidence>
<feature type="transmembrane region" description="Helical" evidence="7">
    <location>
        <begin position="6"/>
        <end position="26"/>
    </location>
</feature>
<keyword evidence="4 7" id="KW-0812">Transmembrane</keyword>
<dbReference type="PANTHER" id="PTHR34582:SF6">
    <property type="entry name" value="UPF0702 TRANSMEMBRANE PROTEIN YCAP"/>
    <property type="match status" value="1"/>
</dbReference>
<accession>A0ABV6NQI6</accession>
<dbReference type="InterPro" id="IPR007353">
    <property type="entry name" value="DUF421"/>
</dbReference>
<comment type="similarity">
    <text evidence="2">Belongs to the UPF0702 family.</text>
</comment>
<dbReference type="RefSeq" id="WP_273848453.1">
    <property type="nucleotide sequence ID" value="NZ_JAQQWT010000093.1"/>
</dbReference>
<evidence type="ECO:0000256" key="3">
    <source>
        <dbReference type="ARBA" id="ARBA00022475"/>
    </source>
</evidence>
<keyword evidence="6 7" id="KW-0472">Membrane</keyword>
<dbReference type="EMBL" id="JBHLTR010000122">
    <property type="protein sequence ID" value="MFC0562338.1"/>
    <property type="molecule type" value="Genomic_DNA"/>
</dbReference>
<comment type="subcellular location">
    <subcellularLocation>
        <location evidence="1">Cell membrane</location>
        <topology evidence="1">Multi-pass membrane protein</topology>
    </subcellularLocation>
</comment>
<keyword evidence="10" id="KW-1185">Reference proteome</keyword>
<evidence type="ECO:0000256" key="2">
    <source>
        <dbReference type="ARBA" id="ARBA00006448"/>
    </source>
</evidence>
<name>A0ABV6NQI6_9BACI</name>
<gene>
    <name evidence="9" type="ORF">ACFFH4_26225</name>
</gene>